<dbReference type="AlphaFoldDB" id="K0R728"/>
<sequence length="217" mass="23019">MAHSGKERPRRSLSGGVSAAGEPASSTAAGRQSRVESSAGGTSSNRGPLSRPRRPVARRTPATRRSDRVQQDLRAPDSTGPGLQHAPSRTSQDAGTATGTTPSGWTEYVDNLVLHPSEQPSPRSPVGLTKQPIFMLRFRGQSRLAGTPQIQQVYGAMNPLLAYALAPMHLPAFYIPRGNGKTTWEPVSTSTSTATPCFRAEISGSEPPGRLAHLKSS</sequence>
<protein>
    <submittedName>
        <fullName evidence="2">Uncharacterized protein</fullName>
    </submittedName>
</protein>
<evidence type="ECO:0000256" key="1">
    <source>
        <dbReference type="SAM" id="MobiDB-lite"/>
    </source>
</evidence>
<name>K0R728_THAOC</name>
<dbReference type="EMBL" id="AGNL01046596">
    <property type="protein sequence ID" value="EJK47819.1"/>
    <property type="molecule type" value="Genomic_DNA"/>
</dbReference>
<evidence type="ECO:0000313" key="3">
    <source>
        <dbReference type="Proteomes" id="UP000266841"/>
    </source>
</evidence>
<feature type="region of interest" description="Disordered" evidence="1">
    <location>
        <begin position="1"/>
        <end position="104"/>
    </location>
</feature>
<feature type="non-terminal residue" evidence="2">
    <location>
        <position position="217"/>
    </location>
</feature>
<feature type="compositionally biased region" description="Polar residues" evidence="1">
    <location>
        <begin position="87"/>
        <end position="104"/>
    </location>
</feature>
<feature type="compositionally biased region" description="Basic and acidic residues" evidence="1">
    <location>
        <begin position="64"/>
        <end position="75"/>
    </location>
</feature>
<feature type="compositionally biased region" description="Polar residues" evidence="1">
    <location>
        <begin position="24"/>
        <end position="47"/>
    </location>
</feature>
<comment type="caution">
    <text evidence="2">The sequence shown here is derived from an EMBL/GenBank/DDBJ whole genome shotgun (WGS) entry which is preliminary data.</text>
</comment>
<organism evidence="2 3">
    <name type="scientific">Thalassiosira oceanica</name>
    <name type="common">Marine diatom</name>
    <dbReference type="NCBI Taxonomy" id="159749"/>
    <lineage>
        <taxon>Eukaryota</taxon>
        <taxon>Sar</taxon>
        <taxon>Stramenopiles</taxon>
        <taxon>Ochrophyta</taxon>
        <taxon>Bacillariophyta</taxon>
        <taxon>Coscinodiscophyceae</taxon>
        <taxon>Thalassiosirophycidae</taxon>
        <taxon>Thalassiosirales</taxon>
        <taxon>Thalassiosiraceae</taxon>
        <taxon>Thalassiosira</taxon>
    </lineage>
</organism>
<keyword evidence="3" id="KW-1185">Reference proteome</keyword>
<gene>
    <name evidence="2" type="ORF">THAOC_33439</name>
</gene>
<accession>K0R728</accession>
<proteinExistence type="predicted"/>
<reference evidence="2 3" key="1">
    <citation type="journal article" date="2012" name="Genome Biol.">
        <title>Genome and low-iron response of an oceanic diatom adapted to chronic iron limitation.</title>
        <authorList>
            <person name="Lommer M."/>
            <person name="Specht M."/>
            <person name="Roy A.S."/>
            <person name="Kraemer L."/>
            <person name="Andreson R."/>
            <person name="Gutowska M.A."/>
            <person name="Wolf J."/>
            <person name="Bergner S.V."/>
            <person name="Schilhabel M.B."/>
            <person name="Klostermeier U.C."/>
            <person name="Beiko R.G."/>
            <person name="Rosenstiel P."/>
            <person name="Hippler M."/>
            <person name="Laroche J."/>
        </authorList>
    </citation>
    <scope>NUCLEOTIDE SEQUENCE [LARGE SCALE GENOMIC DNA]</scope>
    <source>
        <strain evidence="2 3">CCMP1005</strain>
    </source>
</reference>
<evidence type="ECO:0000313" key="2">
    <source>
        <dbReference type="EMBL" id="EJK47819.1"/>
    </source>
</evidence>
<dbReference type="Proteomes" id="UP000266841">
    <property type="component" value="Unassembled WGS sequence"/>
</dbReference>